<dbReference type="PROSITE" id="PS00107">
    <property type="entry name" value="PROTEIN_KINASE_ATP"/>
    <property type="match status" value="1"/>
</dbReference>
<keyword evidence="6" id="KW-0418">Kinase</keyword>
<dbReference type="AlphaFoldDB" id="A0A5C3KL53"/>
<feature type="domain" description="Protein kinase" evidence="5">
    <location>
        <begin position="177"/>
        <end position="521"/>
    </location>
</feature>
<name>A0A5C3KL53_COPMA</name>
<feature type="compositionally biased region" description="Low complexity" evidence="4">
    <location>
        <begin position="282"/>
        <end position="305"/>
    </location>
</feature>
<organism evidence="6 7">
    <name type="scientific">Coprinopsis marcescibilis</name>
    <name type="common">Agaric fungus</name>
    <name type="synonym">Psathyrella marcescibilis</name>
    <dbReference type="NCBI Taxonomy" id="230819"/>
    <lineage>
        <taxon>Eukaryota</taxon>
        <taxon>Fungi</taxon>
        <taxon>Dikarya</taxon>
        <taxon>Basidiomycota</taxon>
        <taxon>Agaricomycotina</taxon>
        <taxon>Agaricomycetes</taxon>
        <taxon>Agaricomycetidae</taxon>
        <taxon>Agaricales</taxon>
        <taxon>Agaricineae</taxon>
        <taxon>Psathyrellaceae</taxon>
        <taxon>Coprinopsis</taxon>
    </lineage>
</organism>
<feature type="binding site" evidence="3">
    <location>
        <position position="210"/>
    </location>
    <ligand>
        <name>ATP</name>
        <dbReference type="ChEBI" id="CHEBI:30616"/>
    </ligand>
</feature>
<dbReference type="InterPro" id="IPR017441">
    <property type="entry name" value="Protein_kinase_ATP_BS"/>
</dbReference>
<reference evidence="6 7" key="1">
    <citation type="journal article" date="2019" name="Nat. Ecol. Evol.">
        <title>Megaphylogeny resolves global patterns of mushroom evolution.</title>
        <authorList>
            <person name="Varga T."/>
            <person name="Krizsan K."/>
            <person name="Foldi C."/>
            <person name="Dima B."/>
            <person name="Sanchez-Garcia M."/>
            <person name="Sanchez-Ramirez S."/>
            <person name="Szollosi G.J."/>
            <person name="Szarkandi J.G."/>
            <person name="Papp V."/>
            <person name="Albert L."/>
            <person name="Andreopoulos W."/>
            <person name="Angelini C."/>
            <person name="Antonin V."/>
            <person name="Barry K.W."/>
            <person name="Bougher N.L."/>
            <person name="Buchanan P."/>
            <person name="Buyck B."/>
            <person name="Bense V."/>
            <person name="Catcheside P."/>
            <person name="Chovatia M."/>
            <person name="Cooper J."/>
            <person name="Damon W."/>
            <person name="Desjardin D."/>
            <person name="Finy P."/>
            <person name="Geml J."/>
            <person name="Haridas S."/>
            <person name="Hughes K."/>
            <person name="Justo A."/>
            <person name="Karasinski D."/>
            <person name="Kautmanova I."/>
            <person name="Kiss B."/>
            <person name="Kocsube S."/>
            <person name="Kotiranta H."/>
            <person name="LaButti K.M."/>
            <person name="Lechner B.E."/>
            <person name="Liimatainen K."/>
            <person name="Lipzen A."/>
            <person name="Lukacs Z."/>
            <person name="Mihaltcheva S."/>
            <person name="Morgado L.N."/>
            <person name="Niskanen T."/>
            <person name="Noordeloos M.E."/>
            <person name="Ohm R.A."/>
            <person name="Ortiz-Santana B."/>
            <person name="Ovrebo C."/>
            <person name="Racz N."/>
            <person name="Riley R."/>
            <person name="Savchenko A."/>
            <person name="Shiryaev A."/>
            <person name="Soop K."/>
            <person name="Spirin V."/>
            <person name="Szebenyi C."/>
            <person name="Tomsovsky M."/>
            <person name="Tulloss R.E."/>
            <person name="Uehling J."/>
            <person name="Grigoriev I.V."/>
            <person name="Vagvolgyi C."/>
            <person name="Papp T."/>
            <person name="Martin F.M."/>
            <person name="Miettinen O."/>
            <person name="Hibbett D.S."/>
            <person name="Nagy L.G."/>
        </authorList>
    </citation>
    <scope>NUCLEOTIDE SEQUENCE [LARGE SCALE GENOMIC DNA]</scope>
    <source>
        <strain evidence="6 7">CBS 121175</strain>
    </source>
</reference>
<dbReference type="GO" id="GO:0045719">
    <property type="term" value="P:negative regulation of glycogen biosynthetic process"/>
    <property type="evidence" value="ECO:0007669"/>
    <property type="project" value="TreeGrafter"/>
</dbReference>
<dbReference type="Pfam" id="PF00069">
    <property type="entry name" value="Pkinase"/>
    <property type="match status" value="2"/>
</dbReference>
<evidence type="ECO:0000313" key="6">
    <source>
        <dbReference type="EMBL" id="TFK20966.1"/>
    </source>
</evidence>
<dbReference type="PROSITE" id="PS50011">
    <property type="entry name" value="PROTEIN_KINASE_DOM"/>
    <property type="match status" value="1"/>
</dbReference>
<keyword evidence="1 3" id="KW-0547">Nucleotide-binding</keyword>
<keyword evidence="2 3" id="KW-0067">ATP-binding</keyword>
<feature type="region of interest" description="Disordered" evidence="4">
    <location>
        <begin position="39"/>
        <end position="60"/>
    </location>
</feature>
<dbReference type="GO" id="GO:0035556">
    <property type="term" value="P:intracellular signal transduction"/>
    <property type="evidence" value="ECO:0007669"/>
    <property type="project" value="TreeGrafter"/>
</dbReference>
<dbReference type="InterPro" id="IPR008271">
    <property type="entry name" value="Ser/Thr_kinase_AS"/>
</dbReference>
<evidence type="ECO:0000256" key="3">
    <source>
        <dbReference type="PROSITE-ProRule" id="PRU10141"/>
    </source>
</evidence>
<keyword evidence="6" id="KW-0808">Transferase</keyword>
<dbReference type="GO" id="GO:0005829">
    <property type="term" value="C:cytosol"/>
    <property type="evidence" value="ECO:0007669"/>
    <property type="project" value="TreeGrafter"/>
</dbReference>
<dbReference type="GO" id="GO:0005524">
    <property type="term" value="F:ATP binding"/>
    <property type="evidence" value="ECO:0007669"/>
    <property type="project" value="UniProtKB-UniRule"/>
</dbReference>
<dbReference type="GO" id="GO:0004674">
    <property type="term" value="F:protein serine/threonine kinase activity"/>
    <property type="evidence" value="ECO:0007669"/>
    <property type="project" value="TreeGrafter"/>
</dbReference>
<protein>
    <submittedName>
        <fullName evidence="6">Pkinase-domain-containing protein</fullName>
    </submittedName>
</protein>
<sequence>MAIITLAPLLDNSQPLSPIIVDSVETAFVSLKLATEEPANSASTASVHQSPNRIASSTPASSAEVLSSPFSISKLLSNYPPRRQHTNINKRHQNLRLQTCLSSTSSSPRSSKYQSQDMKQRFRPPLARQKSAQGRAAGSPFAKARFTLSNGGETSARRYSTHFPEGHQLDAEFVEAYQLQYELGSGGYGFVMTATDMYEGSEVAVKFIIKDKVPEYAWIDDPNFGRLPMEVVLLSFVNHENIVKCLDVFQDSVYFYLVQELHGSPWNRTQGYTLDWPSEGESSTALSTPSLSPSTSESSLQLDSPLTPPHHYPSLPASFSETSSSSCSSDESPYPVDFGKAEVCRRSSHDLFECIEQSERKRLTEEQARYVFAQVVDAISYLDELGISHRDIKDENLVIDHNLQIKLIDFGSATIVDPSKARPYYDQFYGTAAYASSEILLKKKYKAAPAEVWTLGVLLSYLLAGVSPFPTVRDAVEGNIFLSESLGLKPSESAMDLVRACLDPNPDTRITIARVRDHPWLHEPSPVQL</sequence>
<evidence type="ECO:0000259" key="5">
    <source>
        <dbReference type="PROSITE" id="PS50011"/>
    </source>
</evidence>
<feature type="compositionally biased region" description="Low complexity" evidence="4">
    <location>
        <begin position="102"/>
        <end position="115"/>
    </location>
</feature>
<dbReference type="PROSITE" id="PS00108">
    <property type="entry name" value="PROTEIN_KINASE_ST"/>
    <property type="match status" value="1"/>
</dbReference>
<proteinExistence type="predicted"/>
<dbReference type="GO" id="GO:0005634">
    <property type="term" value="C:nucleus"/>
    <property type="evidence" value="ECO:0007669"/>
    <property type="project" value="TreeGrafter"/>
</dbReference>
<dbReference type="InterPro" id="IPR000719">
    <property type="entry name" value="Prot_kinase_dom"/>
</dbReference>
<evidence type="ECO:0000256" key="1">
    <source>
        <dbReference type="ARBA" id="ARBA00022741"/>
    </source>
</evidence>
<keyword evidence="7" id="KW-1185">Reference proteome</keyword>
<dbReference type="Gene3D" id="1.10.510.10">
    <property type="entry name" value="Transferase(Phosphotransferase) domain 1"/>
    <property type="match status" value="1"/>
</dbReference>
<accession>A0A5C3KL53</accession>
<feature type="region of interest" description="Disordered" evidence="4">
    <location>
        <begin position="277"/>
        <end position="307"/>
    </location>
</feature>
<dbReference type="PANTHER" id="PTHR24346:SF72">
    <property type="entry name" value="CAMK PROTEIN KINASE"/>
    <property type="match status" value="1"/>
</dbReference>
<evidence type="ECO:0000313" key="7">
    <source>
        <dbReference type="Proteomes" id="UP000307440"/>
    </source>
</evidence>
<evidence type="ECO:0000256" key="2">
    <source>
        <dbReference type="ARBA" id="ARBA00022840"/>
    </source>
</evidence>
<dbReference type="OrthoDB" id="10252171at2759"/>
<dbReference type="InterPro" id="IPR011009">
    <property type="entry name" value="Kinase-like_dom_sf"/>
</dbReference>
<dbReference type="Gene3D" id="3.30.200.20">
    <property type="entry name" value="Phosphorylase Kinase, domain 1"/>
    <property type="match status" value="1"/>
</dbReference>
<gene>
    <name evidence="6" type="ORF">FA15DRAFT_759030</name>
</gene>
<dbReference type="EMBL" id="ML210282">
    <property type="protein sequence ID" value="TFK20966.1"/>
    <property type="molecule type" value="Genomic_DNA"/>
</dbReference>
<dbReference type="Proteomes" id="UP000307440">
    <property type="component" value="Unassembled WGS sequence"/>
</dbReference>
<dbReference type="STRING" id="230819.A0A5C3KL53"/>
<feature type="compositionally biased region" description="Basic residues" evidence="4">
    <location>
        <begin position="82"/>
        <end position="94"/>
    </location>
</feature>
<dbReference type="SUPFAM" id="SSF56112">
    <property type="entry name" value="Protein kinase-like (PK-like)"/>
    <property type="match status" value="2"/>
</dbReference>
<feature type="region of interest" description="Disordered" evidence="4">
    <location>
        <begin position="77"/>
        <end position="138"/>
    </location>
</feature>
<dbReference type="PANTHER" id="PTHR24346">
    <property type="entry name" value="MAP/MICROTUBULE AFFINITY-REGULATING KINASE"/>
    <property type="match status" value="1"/>
</dbReference>
<evidence type="ECO:0000256" key="4">
    <source>
        <dbReference type="SAM" id="MobiDB-lite"/>
    </source>
</evidence>
<dbReference type="SMART" id="SM00220">
    <property type="entry name" value="S_TKc"/>
    <property type="match status" value="1"/>
</dbReference>